<dbReference type="InterPro" id="IPR025157">
    <property type="entry name" value="Hemagglutinin_rpt"/>
</dbReference>
<evidence type="ECO:0000256" key="3">
    <source>
        <dbReference type="ARBA" id="ARBA00022913"/>
    </source>
</evidence>
<evidence type="ECO:0000256" key="1">
    <source>
        <dbReference type="ARBA" id="ARBA00004219"/>
    </source>
</evidence>
<keyword evidence="2" id="KW-0800">Toxin</keyword>
<feature type="region of interest" description="Disordered" evidence="6">
    <location>
        <begin position="1629"/>
        <end position="1651"/>
    </location>
</feature>
<dbReference type="NCBIfam" id="TIGR01901">
    <property type="entry name" value="adhes_NPXG"/>
    <property type="match status" value="1"/>
</dbReference>
<sequence>MNKNLYRIIFNQARGMLMVVPEIARAIGTRASGTGHTLSRLIGKVSALSFSLWLALGAVQTVQADIIANGAAAKNQRPTIISSANGTPQVNIQTPSNAGVSRNSFSRFDVDKKGVILNNAARNTQSELAGMVAANPWLARGEAKVILNEVSSRDPSKLNGIIEVAGKKAQVVIANPAGITCDGCGFINANRTTLTTGQVQMSDGKISGYDVQRGEIVIEGRGMDSTRADSTDLIARAVKVNAGLWAKELKVSTGRNIVDAAHQAVTAKNGDESSRPQFTLDVAQLGGMYASKIHLRGTERGLGVRNAGVIGASAGDVVVNADGTLTNSGQIQAQETIHLSSRSGIQSSGVLAAGIKPDGSANATGNLTLTSEGTLKVSGQNQAAGKISARGTDLNFSASQSRAGQIELTATQGNIRTAQASTEARTVTVRTGGKLDNDGGNITADTLDITARQLSNREGVLQQRGEAALTLAHQDGIDNRGGIIANAGEKLTLTGASLDNQQGRIQANALAIDTATRSINNQQGILTASREMMLHSGGLNNDAGLVQAGSALNIDLHGGALSNRDSGKNGGLLSFGTFTLSGGTLDNRSGYMASAGDSLINGLALDNTHGTLYSESHLSLTTDALVNRQGLIQAGNNLTLETLAQRLNNNQGRISAGQNLALQSGALDNQSGHIVAGDAMTLTTQASPLNNQQGILAAGGEMRLESSELGNQSGQIQSAGDMTLAVGTQLDNSTGLLRSGKTTTLNARSLLNRNTARENRGIEGDAVILNAPVLDNSDGAIRSNDTLIVNTLTLLDNTRGLLSSAGELDVRGGKTLALTNTDGTLIAGRELKVNAASASGDGKLLSQDALQLNLQKAFVNTGEIIANGNVTFTLAKGLTNENLIKAGKALTITAKNLTNKVNAGISAGENHLLIEGTLTNRGLLDGGLTHLTAATLNNYGTGSIYGDHLALAAATINNEAKKGVAPVIAAREWLDIAAGTINNKGHALIYSAGDMAMGGNLNAQYEAQGQAQTLNNTGATIEAAGNMFLGVATINNTNAGMKTKVAVVENSAHHEVALKGSTNRFDRADVFIGDKDKWDVHQATMPDGTKGREFYEYKYKREVKETQVTETDPSKIIAGGNIHFNSRQVNNQDSQIVAGGLLGGIIGELNNLATTGVRITTDIGTQIRWYAKKKKRRFGGTKTSQGKKYSDYAPAPVTQTIDLKQMAWQSHTQNSGSSATIASRNTEGMTTGTARAGTTSPALPGQIMEIGGGENSVIRITPPDLRLPDNSLFRLHLNTDVPYLIETDPRFTDRRTSLGSDYMQRQFKLDGNNMLKRLGDGFYEQRLIREQIIQLTGNRYLQGFSNDEEQFRALMDAGVAFGHQYHLVPGVALTAEQMAHLTSDIVWLVQQEIPLKDGTTQRVLVPQVYAKVKPGDLDAGGALLTGNEIVLDLKQDLTNSGRISGRDVTQITAESLTNTGFIGGRNVALEARTDINNLGGTLQGNDSLSLMAGRDINSVTTTQGDAANRWVDRPATIFVQSDSGDLSLQALNNITLTGSQVSNAGADSRTRIAAGNDLTLDTVSTARTEYGNWGKGNSRLLEQSSDVGSQINGGGDVVLQSGHDLNARAASVTARDDLIVAAGNNVTLTSGESSSHLEEHSRQSTSGMLSKKTTVTHDEIWQTTAQGSLLSGDNVTVQAGNDLLIHGSSVAGEGDIALQAGHDVTIEAATHTRADYHMEKTRKSGVFGSGSGVGVTVGSQSTKTTRQGTETTQSDARSLVGTSGGNVIIRAGEQVTLSAADVVAGRAEGDTTRATGHIDITGRDIAVLPGRDTLTESMKQETRSSGLTVSVKAPFEDSVRNVRDALSSKGGNSTVDRVKALAAEGAALGLDGPGNMVTTSFGSSKSTQESHYEGEFSSGSKLNAAGNIQMNATGNDLVIAGSQLQAGESVILDAHRDIRITTSTDREAYNTRNSQSGWMVTDDISMVSTVRATGGGGQHGNRILPGGMSQSEGKTSGASTTQNASLIEGRDIYLNSREGSIDVSGSRLSATDDLMLSATQGDVRITAGQDTARHDASGSSKTVGTLGSDGYGGTVGYGRDSYRTHEASSLENGLRSQLNSTEGNVIVQAGKDIALSGTDVAAGKSVTLTGENVLLDVSRDSRDGASRSSQTQYGVTASAGGWAVDAAKSAENAVRSAENGDDPRLTAIRAGQAGATAVQGAMTDSSVVKAKVSLTAGSSSQQSEYHSADTQGTTLRAGEEVNIRARNDIVGEGVQIDGRRVTLDAGRDILMTASQDTLTRSSRSQGNQVGIGVGFSLIGGQNGFSIELGASQQSGRKNGSSAFNSNSLIRADELLSVTSGRDTTLRGAELSGNRVEINTGRDLTISSVQDSVTLDSKNSASGVGLSLCIPPICYGASTASVSLSGDNITHEGQSVANQSAIRAGSGGFDITTGNHTQLDGAVISSTAADKNRLDTGTLGWRDLENRSTTSGDSYSVALSGSGKLFGGNDGMQLNVAPAIGTGHAGSEDSGTTSSAISDGEIILRNPEGQTQDIAGLIRDTENTHDGVDIRGDIQKVKDNLAVQSEAAALGTTVLDAYSKYAQKQAAESNAALEAKLASEGKLDGLTAAQREAVIRSQPEYNSTDYGPGSAFWTKGSAAAGLLAGALGGNMQAGAAGAVTASLLSERLVSALYGKDVSQLTADEKSLVSNLVTLAGAGVGYAAGGGDVSLAAVGANTARVEVENNSMAGDKGRESLKESKEWWKAQVRDKMGEGPLSATTNAIINALADTGDVALGSADYAADGAMALTACAIGDSYCNKALSDLDGKHQGVADTIRNLMKTETWSAIGEMANQALEGNQLAAENFGALAASVLLPGKKVPSATNRIETILKTEKSWENARNKALNIVGNLGANSKPVVGRLEVSAGNGKVIGRQSSDGKVGWRVDYDPEKGTHINIWDYSQGKGPGKAVKQVIPFEGNEKTFETILKQLNR</sequence>
<evidence type="ECO:0000256" key="5">
    <source>
        <dbReference type="ARBA" id="ARBA00024043"/>
    </source>
</evidence>
<dbReference type="CDD" id="cd20692">
    <property type="entry name" value="CdiA-CT_Ec-like"/>
    <property type="match status" value="1"/>
</dbReference>
<gene>
    <name evidence="8" type="ORF">KQ929_15185</name>
</gene>
<name>A0ABX8JVF0_9ENTR</name>
<keyword evidence="4" id="KW-0843">Virulence</keyword>
<dbReference type="Pfam" id="PF13332">
    <property type="entry name" value="Fil_haemagg_2"/>
    <property type="match status" value="6"/>
</dbReference>
<comment type="subcellular location">
    <subcellularLocation>
        <location evidence="1">Target cell</location>
        <location evidence="1">Target cell cytoplasm</location>
    </subcellularLocation>
</comment>
<keyword evidence="3" id="KW-1266">Target cell cytoplasm</keyword>
<dbReference type="InterPro" id="IPR012334">
    <property type="entry name" value="Pectin_lyas_fold"/>
</dbReference>
<organism evidence="8 9">
    <name type="scientific">Leclercia pneumoniae</name>
    <dbReference type="NCBI Taxonomy" id="2815358"/>
    <lineage>
        <taxon>Bacteria</taxon>
        <taxon>Pseudomonadati</taxon>
        <taxon>Pseudomonadota</taxon>
        <taxon>Gammaproteobacteria</taxon>
        <taxon>Enterobacterales</taxon>
        <taxon>Enterobacteriaceae</taxon>
        <taxon>Leclercia</taxon>
    </lineage>
</organism>
<dbReference type="InterPro" id="IPR024973">
    <property type="entry name" value="ESPR"/>
</dbReference>
<comment type="similarity">
    <text evidence="5">In the N-terminal section; belongs to the CdiA toxin family.</text>
</comment>
<dbReference type="Pfam" id="PF13018">
    <property type="entry name" value="ESPR"/>
    <property type="match status" value="1"/>
</dbReference>
<evidence type="ECO:0000256" key="6">
    <source>
        <dbReference type="SAM" id="MobiDB-lite"/>
    </source>
</evidence>
<proteinExistence type="inferred from homology"/>
<dbReference type="Pfam" id="PF05860">
    <property type="entry name" value="TPS"/>
    <property type="match status" value="1"/>
</dbReference>
<feature type="region of interest" description="Disordered" evidence="6">
    <location>
        <begin position="1737"/>
        <end position="1759"/>
    </location>
</feature>
<dbReference type="InterPro" id="IPR008638">
    <property type="entry name" value="FhaB/CdiA-like_TPS"/>
</dbReference>
<evidence type="ECO:0000256" key="4">
    <source>
        <dbReference type="ARBA" id="ARBA00023026"/>
    </source>
</evidence>
<accession>A0ABX8JVF0</accession>
<dbReference type="RefSeq" id="WP_207293188.1">
    <property type="nucleotide sequence ID" value="NZ_CP071383.1"/>
</dbReference>
<protein>
    <submittedName>
        <fullName evidence="8">Hemagglutinin repeat-containing protein</fullName>
    </submittedName>
</protein>
<feature type="compositionally biased region" description="Polar residues" evidence="6">
    <location>
        <begin position="1208"/>
        <end position="1225"/>
    </location>
</feature>
<dbReference type="InterPro" id="IPR011050">
    <property type="entry name" value="Pectin_lyase_fold/virulence"/>
</dbReference>
<dbReference type="SUPFAM" id="SSF51126">
    <property type="entry name" value="Pectin lyase-like"/>
    <property type="match status" value="1"/>
</dbReference>
<dbReference type="InterPro" id="IPR006914">
    <property type="entry name" value="VENN_dom"/>
</dbReference>
<feature type="compositionally biased region" description="Low complexity" evidence="6">
    <location>
        <begin position="1226"/>
        <end position="1242"/>
    </location>
</feature>
<evidence type="ECO:0000259" key="7">
    <source>
        <dbReference type="SMART" id="SM00912"/>
    </source>
</evidence>
<keyword evidence="9" id="KW-1185">Reference proteome</keyword>
<dbReference type="SMART" id="SM00912">
    <property type="entry name" value="Haemagg_act"/>
    <property type="match status" value="1"/>
</dbReference>
<feature type="region of interest" description="Disordered" evidence="6">
    <location>
        <begin position="2050"/>
        <end position="2070"/>
    </location>
</feature>
<evidence type="ECO:0000313" key="9">
    <source>
        <dbReference type="Proteomes" id="UP000683497"/>
    </source>
</evidence>
<dbReference type="Gene3D" id="2.160.20.10">
    <property type="entry name" value="Single-stranded right-handed beta-helix, Pectin lyase-like"/>
    <property type="match status" value="1"/>
</dbReference>
<evidence type="ECO:0000256" key="2">
    <source>
        <dbReference type="ARBA" id="ARBA00022656"/>
    </source>
</evidence>
<dbReference type="EMBL" id="CP076838">
    <property type="protein sequence ID" value="QWW78586.1"/>
    <property type="molecule type" value="Genomic_DNA"/>
</dbReference>
<dbReference type="InterPro" id="IPR010069">
    <property type="entry name" value="CdiA_FHA1_rpt"/>
</dbReference>
<feature type="compositionally biased region" description="Low complexity" evidence="6">
    <location>
        <begin position="1737"/>
        <end position="1753"/>
    </location>
</feature>
<feature type="domain" description="Filamentous haemagglutinin FhaB/tRNA nuclease CdiA-like TPS" evidence="7">
    <location>
        <begin position="84"/>
        <end position="204"/>
    </location>
</feature>
<dbReference type="NCBIfam" id="TIGR01731">
    <property type="entry name" value="fil_hemag_20aa"/>
    <property type="match status" value="20"/>
</dbReference>
<dbReference type="Pfam" id="PF04829">
    <property type="entry name" value="PT-VENN"/>
    <property type="match status" value="1"/>
</dbReference>
<reference evidence="8 9" key="1">
    <citation type="submission" date="2021-06" db="EMBL/GenBank/DDBJ databases">
        <title>Leclercia pneumoniae sp. nov.</title>
        <authorList>
            <person name="Hoenemann M."/>
            <person name="Viehweger A."/>
            <person name="Dietze N."/>
        </authorList>
    </citation>
    <scope>NUCLEOTIDE SEQUENCE [LARGE SCALE GENOMIC DNA]</scope>
    <source>
        <strain evidence="9">49125</strain>
    </source>
</reference>
<dbReference type="Proteomes" id="UP000683497">
    <property type="component" value="Chromosome"/>
</dbReference>
<evidence type="ECO:0000313" key="8">
    <source>
        <dbReference type="EMBL" id="QWW78586.1"/>
    </source>
</evidence>
<feature type="region of interest" description="Disordered" evidence="6">
    <location>
        <begin position="1208"/>
        <end position="1247"/>
    </location>
</feature>